<accession>A0A1U7D3R2</accession>
<keyword evidence="3" id="KW-1185">Reference proteome</keyword>
<dbReference type="AlphaFoldDB" id="A0A1U7D3R2"/>
<gene>
    <name evidence="2" type="ORF">Ga0080559_TMP1942</name>
</gene>
<dbReference type="STRING" id="1229727.Ga0080559_TMP1942"/>
<feature type="transmembrane region" description="Helical" evidence="1">
    <location>
        <begin position="409"/>
        <end position="427"/>
    </location>
</feature>
<evidence type="ECO:0008006" key="4">
    <source>
        <dbReference type="Google" id="ProtNLM"/>
    </source>
</evidence>
<evidence type="ECO:0000256" key="1">
    <source>
        <dbReference type="SAM" id="Phobius"/>
    </source>
</evidence>
<keyword evidence="1" id="KW-1133">Transmembrane helix</keyword>
<keyword evidence="1" id="KW-0812">Transmembrane</keyword>
<dbReference type="RefSeq" id="WP_017468554.1">
    <property type="nucleotide sequence ID" value="NZ_BMEW01000004.1"/>
</dbReference>
<evidence type="ECO:0000313" key="3">
    <source>
        <dbReference type="Proteomes" id="UP000186559"/>
    </source>
</evidence>
<protein>
    <recommendedName>
        <fullName evidence="4">CorA-like Mg2+ transporter protein</fullName>
    </recommendedName>
</protein>
<evidence type="ECO:0000313" key="2">
    <source>
        <dbReference type="EMBL" id="APX22738.1"/>
    </source>
</evidence>
<keyword evidence="1" id="KW-0472">Membrane</keyword>
<organism evidence="2 3">
    <name type="scientific">Salipiger profundus</name>
    <dbReference type="NCBI Taxonomy" id="1229727"/>
    <lineage>
        <taxon>Bacteria</taxon>
        <taxon>Pseudomonadati</taxon>
        <taxon>Pseudomonadota</taxon>
        <taxon>Alphaproteobacteria</taxon>
        <taxon>Rhodobacterales</taxon>
        <taxon>Roseobacteraceae</taxon>
        <taxon>Salipiger</taxon>
    </lineage>
</organism>
<dbReference type="EMBL" id="CP014796">
    <property type="protein sequence ID" value="APX22738.1"/>
    <property type="molecule type" value="Genomic_DNA"/>
</dbReference>
<name>A0A1U7D3R2_9RHOB</name>
<sequence length="430" mass="48453">MNAETGCDAQQARLFTVSPLRTSLNFYSLGRTQEESARLVSAMRRIDAVTEMFDVEYPDWSFGYGTVQHDALPVFFQPVAILRMRLGSGLPVVRDDRSFTAIGAEIHLYDDCVAILFVEWATDVDACPREDFDSALTGATKSLFRRHVLGCLETMQEALSRDDTALKVLRARDEFSVFTPLHALPDAPDWTARSVLVTGGPETAVMLSGKLGGLPPVPEEFDGARAWVGSGNSLFAVTSGRLEAFTQDWMRCMSLCQFYATLLSRYQAMLLGDLRLMENAGDREIKKTILRTLERKLDHLDFIRLQHERALYGLQGIRRPLCRYIHEAWESALQFGNVEGWAAFLRKQIDRYYRRRQLAQTRILKSIVAAIGSFSLFDLFLVLRHESDEQEDGGLPGILDIFAGHSADTVLYGALAILLFLMLITYLNEK</sequence>
<proteinExistence type="predicted"/>
<dbReference type="Proteomes" id="UP000186559">
    <property type="component" value="Chromosome"/>
</dbReference>
<dbReference type="OrthoDB" id="7855715at2"/>
<dbReference type="KEGG" id="tpro:Ga0080559_TMP1942"/>
<reference evidence="2 3" key="1">
    <citation type="submission" date="2016-03" db="EMBL/GenBank/DDBJ databases">
        <title>Deep-sea bacteria in the southern Pacific.</title>
        <authorList>
            <person name="Tang K."/>
        </authorList>
    </citation>
    <scope>NUCLEOTIDE SEQUENCE [LARGE SCALE GENOMIC DNA]</scope>
    <source>
        <strain evidence="2 3">JLT2016</strain>
    </source>
</reference>
<feature type="transmembrane region" description="Helical" evidence="1">
    <location>
        <begin position="363"/>
        <end position="383"/>
    </location>
</feature>